<evidence type="ECO:0000313" key="2">
    <source>
        <dbReference type="Proteomes" id="UP000466694"/>
    </source>
</evidence>
<dbReference type="AlphaFoldDB" id="A0A844A4H5"/>
<dbReference type="RefSeq" id="WP_141322228.1">
    <property type="nucleotide sequence ID" value="NZ_BJNI01000062.1"/>
</dbReference>
<dbReference type="Proteomes" id="UP000466694">
    <property type="component" value="Unassembled WGS sequence"/>
</dbReference>
<sequence>MTYIANPVTVAHQTPKTRDEIAIRDAVRARLAIIESAIVEFVAEKTSEGFTLAEIDELYAVELPLMLGYHVDGGRVRASYDGQVVERAGQIATSFGKFVATSRRPPRVNFATRSGAG</sequence>
<reference evidence="1 2" key="1">
    <citation type="journal article" date="2013" name="Genome Biol.">
        <title>Comparative genomics of the core and accessory genomes of 48 Sinorhizobium strains comprising five genospecies.</title>
        <authorList>
            <person name="Sugawara M."/>
            <person name="Epstein B."/>
            <person name="Badgley B.D."/>
            <person name="Unno T."/>
            <person name="Xu L."/>
            <person name="Reese J."/>
            <person name="Gyaneshwar P."/>
            <person name="Denny R."/>
            <person name="Mudge J."/>
            <person name="Bharti A.K."/>
            <person name="Farmer A.D."/>
            <person name="May G.D."/>
            <person name="Woodward J.E."/>
            <person name="Medigue C."/>
            <person name="Vallenet D."/>
            <person name="Lajus A."/>
            <person name="Rouy Z."/>
            <person name="Martinez-Vaz B."/>
            <person name="Tiffin P."/>
            <person name="Young N.D."/>
            <person name="Sadowsky M.J."/>
        </authorList>
    </citation>
    <scope>NUCLEOTIDE SEQUENCE [LARGE SCALE GENOMIC DNA]</scope>
    <source>
        <strain evidence="1 2">USDA205</strain>
    </source>
</reference>
<name>A0A844A4H5_RHIFR</name>
<gene>
    <name evidence="1" type="ORF">GHK48_00135</name>
</gene>
<comment type="caution">
    <text evidence="1">The sequence shown here is derived from an EMBL/GenBank/DDBJ whole genome shotgun (WGS) entry which is preliminary data.</text>
</comment>
<evidence type="ECO:0000313" key="1">
    <source>
        <dbReference type="EMBL" id="MQX06785.1"/>
    </source>
</evidence>
<protein>
    <submittedName>
        <fullName evidence="1">Uncharacterized protein</fullName>
    </submittedName>
</protein>
<dbReference type="EMBL" id="WISZ01000004">
    <property type="protein sequence ID" value="MQX06785.1"/>
    <property type="molecule type" value="Genomic_DNA"/>
</dbReference>
<proteinExistence type="predicted"/>
<organism evidence="1 2">
    <name type="scientific">Rhizobium fredii</name>
    <name type="common">Sinorhizobium fredii</name>
    <dbReference type="NCBI Taxonomy" id="380"/>
    <lineage>
        <taxon>Bacteria</taxon>
        <taxon>Pseudomonadati</taxon>
        <taxon>Pseudomonadota</taxon>
        <taxon>Alphaproteobacteria</taxon>
        <taxon>Hyphomicrobiales</taxon>
        <taxon>Rhizobiaceae</taxon>
        <taxon>Sinorhizobium/Ensifer group</taxon>
        <taxon>Sinorhizobium</taxon>
    </lineage>
</organism>
<accession>A0A844A4H5</accession>